<dbReference type="EMBL" id="JACGWJ010000003">
    <property type="protein sequence ID" value="KAL0430497.1"/>
    <property type="molecule type" value="Genomic_DNA"/>
</dbReference>
<reference evidence="1" key="1">
    <citation type="submission" date="2020-06" db="EMBL/GenBank/DDBJ databases">
        <authorList>
            <person name="Li T."/>
            <person name="Hu X."/>
            <person name="Zhang T."/>
            <person name="Song X."/>
            <person name="Zhang H."/>
            <person name="Dai N."/>
            <person name="Sheng W."/>
            <person name="Hou X."/>
            <person name="Wei L."/>
        </authorList>
    </citation>
    <scope>NUCLEOTIDE SEQUENCE</scope>
    <source>
        <strain evidence="1">G02</strain>
        <tissue evidence="1">Leaf</tissue>
    </source>
</reference>
<comment type="caution">
    <text evidence="1">The sequence shown here is derived from an EMBL/GenBank/DDBJ whole genome shotgun (WGS) entry which is preliminary data.</text>
</comment>
<dbReference type="PANTHER" id="PTHR48475:SF2">
    <property type="entry name" value="RIBONUCLEASE H"/>
    <property type="match status" value="1"/>
</dbReference>
<dbReference type="InterPro" id="IPR036397">
    <property type="entry name" value="RNaseH_sf"/>
</dbReference>
<proteinExistence type="predicted"/>
<dbReference type="Gene3D" id="3.30.420.10">
    <property type="entry name" value="Ribonuclease H-like superfamily/Ribonuclease H"/>
    <property type="match status" value="1"/>
</dbReference>
<dbReference type="PANTHER" id="PTHR48475">
    <property type="entry name" value="RIBONUCLEASE H"/>
    <property type="match status" value="1"/>
</dbReference>
<reference evidence="1" key="2">
    <citation type="journal article" date="2024" name="Plant">
        <title>Genomic evolution and insights into agronomic trait innovations of Sesamum species.</title>
        <authorList>
            <person name="Miao H."/>
            <person name="Wang L."/>
            <person name="Qu L."/>
            <person name="Liu H."/>
            <person name="Sun Y."/>
            <person name="Le M."/>
            <person name="Wang Q."/>
            <person name="Wei S."/>
            <person name="Zheng Y."/>
            <person name="Lin W."/>
            <person name="Duan Y."/>
            <person name="Cao H."/>
            <person name="Xiong S."/>
            <person name="Wang X."/>
            <person name="Wei L."/>
            <person name="Li C."/>
            <person name="Ma Q."/>
            <person name="Ju M."/>
            <person name="Zhao R."/>
            <person name="Li G."/>
            <person name="Mu C."/>
            <person name="Tian Q."/>
            <person name="Mei H."/>
            <person name="Zhang T."/>
            <person name="Gao T."/>
            <person name="Zhang H."/>
        </authorList>
    </citation>
    <scope>NUCLEOTIDE SEQUENCE</scope>
    <source>
        <strain evidence="1">G02</strain>
    </source>
</reference>
<dbReference type="GO" id="GO:0003676">
    <property type="term" value="F:nucleic acid binding"/>
    <property type="evidence" value="ECO:0007669"/>
    <property type="project" value="InterPro"/>
</dbReference>
<sequence>MRLGDAKGNLVHELPGVLWANRTIPRESTQETPINLVYGTEAILPAEIGEETWRVRFYDNTRNLESTREDLDLVEEKRETTERRICLYKSKIARAYDNKVPPHKFEEGDLVLWETEGTGPCRKIRC</sequence>
<accession>A0AAW2VLZ2</accession>
<protein>
    <submittedName>
        <fullName evidence="1">Uncharacterized protein</fullName>
    </submittedName>
</protein>
<evidence type="ECO:0000313" key="1">
    <source>
        <dbReference type="EMBL" id="KAL0430497.1"/>
    </source>
</evidence>
<organism evidence="1">
    <name type="scientific">Sesamum radiatum</name>
    <name type="common">Black benniseed</name>
    <dbReference type="NCBI Taxonomy" id="300843"/>
    <lineage>
        <taxon>Eukaryota</taxon>
        <taxon>Viridiplantae</taxon>
        <taxon>Streptophyta</taxon>
        <taxon>Embryophyta</taxon>
        <taxon>Tracheophyta</taxon>
        <taxon>Spermatophyta</taxon>
        <taxon>Magnoliopsida</taxon>
        <taxon>eudicotyledons</taxon>
        <taxon>Gunneridae</taxon>
        <taxon>Pentapetalae</taxon>
        <taxon>asterids</taxon>
        <taxon>lamiids</taxon>
        <taxon>Lamiales</taxon>
        <taxon>Pedaliaceae</taxon>
        <taxon>Sesamum</taxon>
    </lineage>
</organism>
<dbReference type="AlphaFoldDB" id="A0AAW2VLZ2"/>
<gene>
    <name evidence="1" type="ORF">Sradi_0675700</name>
</gene>
<name>A0AAW2VLZ2_SESRA</name>